<dbReference type="InterPro" id="IPR047215">
    <property type="entry name" value="Galactose_mutarotase-like"/>
</dbReference>
<reference evidence="4 5" key="1">
    <citation type="submission" date="2019-09" db="EMBL/GenBank/DDBJ databases">
        <title>Draft genome of the ectomycorrhizal ascomycete Sphaerosporella brunnea.</title>
        <authorList>
            <consortium name="DOE Joint Genome Institute"/>
            <person name="Benucci G.M."/>
            <person name="Marozzi G."/>
            <person name="Antonielli L."/>
            <person name="Sanchez S."/>
            <person name="Marco P."/>
            <person name="Wang X."/>
            <person name="Falini L.B."/>
            <person name="Barry K."/>
            <person name="Haridas S."/>
            <person name="Lipzen A."/>
            <person name="Labutti K."/>
            <person name="Grigoriev I.V."/>
            <person name="Murat C."/>
            <person name="Martin F."/>
            <person name="Albertini E."/>
            <person name="Donnini D."/>
            <person name="Bonito G."/>
        </authorList>
    </citation>
    <scope>NUCLEOTIDE SEQUENCE [LARGE SCALE GENOMIC DNA]</scope>
    <source>
        <strain evidence="4 5">Sb_GMNB300</strain>
    </source>
</reference>
<evidence type="ECO:0000256" key="3">
    <source>
        <dbReference type="ARBA" id="ARBA00023277"/>
    </source>
</evidence>
<dbReference type="InterPro" id="IPR008183">
    <property type="entry name" value="Aldose_1/G6P_1-epimerase"/>
</dbReference>
<dbReference type="CDD" id="cd09019">
    <property type="entry name" value="galactose_mutarotase_like"/>
    <property type="match status" value="1"/>
</dbReference>
<dbReference type="EMBL" id="VXIS01000046">
    <property type="protein sequence ID" value="KAA8910467.1"/>
    <property type="molecule type" value="Genomic_DNA"/>
</dbReference>
<proteinExistence type="inferred from homology"/>
<comment type="caution">
    <text evidence="4">The sequence shown here is derived from an EMBL/GenBank/DDBJ whole genome shotgun (WGS) entry which is preliminary data.</text>
</comment>
<dbReference type="GO" id="GO:0030246">
    <property type="term" value="F:carbohydrate binding"/>
    <property type="evidence" value="ECO:0007669"/>
    <property type="project" value="InterPro"/>
</dbReference>
<dbReference type="PROSITE" id="PS00545">
    <property type="entry name" value="ALDOSE_1_EPIMERASE"/>
    <property type="match status" value="1"/>
</dbReference>
<dbReference type="InterPro" id="IPR018052">
    <property type="entry name" value="Ald1_epimerase_CS"/>
</dbReference>
<dbReference type="PANTHER" id="PTHR10091">
    <property type="entry name" value="ALDOSE-1-EPIMERASE"/>
    <property type="match status" value="1"/>
</dbReference>
<evidence type="ECO:0000256" key="2">
    <source>
        <dbReference type="ARBA" id="ARBA00023235"/>
    </source>
</evidence>
<keyword evidence="2" id="KW-0413">Isomerase</keyword>
<gene>
    <name evidence="4" type="ORF">FN846DRAFT_898044</name>
</gene>
<name>A0A5J5F337_9PEZI</name>
<evidence type="ECO:0000313" key="5">
    <source>
        <dbReference type="Proteomes" id="UP000326924"/>
    </source>
</evidence>
<dbReference type="PANTHER" id="PTHR10091:SF0">
    <property type="entry name" value="GALACTOSE MUTAROTASE"/>
    <property type="match status" value="1"/>
</dbReference>
<dbReference type="Gene3D" id="2.70.98.10">
    <property type="match status" value="1"/>
</dbReference>
<organism evidence="4 5">
    <name type="scientific">Sphaerosporella brunnea</name>
    <dbReference type="NCBI Taxonomy" id="1250544"/>
    <lineage>
        <taxon>Eukaryota</taxon>
        <taxon>Fungi</taxon>
        <taxon>Dikarya</taxon>
        <taxon>Ascomycota</taxon>
        <taxon>Pezizomycotina</taxon>
        <taxon>Pezizomycetes</taxon>
        <taxon>Pezizales</taxon>
        <taxon>Pyronemataceae</taxon>
        <taxon>Sphaerosporella</taxon>
    </lineage>
</organism>
<accession>A0A5J5F337</accession>
<dbReference type="GO" id="GO:0033499">
    <property type="term" value="P:galactose catabolic process via UDP-galactose, Leloir pathway"/>
    <property type="evidence" value="ECO:0007669"/>
    <property type="project" value="TreeGrafter"/>
</dbReference>
<dbReference type="AlphaFoldDB" id="A0A5J5F337"/>
<evidence type="ECO:0000313" key="4">
    <source>
        <dbReference type="EMBL" id="KAA8910467.1"/>
    </source>
</evidence>
<evidence type="ECO:0000256" key="1">
    <source>
        <dbReference type="ARBA" id="ARBA00006206"/>
    </source>
</evidence>
<dbReference type="SUPFAM" id="SSF74650">
    <property type="entry name" value="Galactose mutarotase-like"/>
    <property type="match status" value="1"/>
</dbReference>
<dbReference type="GO" id="GO:0006006">
    <property type="term" value="P:glucose metabolic process"/>
    <property type="evidence" value="ECO:0007669"/>
    <property type="project" value="TreeGrafter"/>
</dbReference>
<dbReference type="FunCoup" id="A0A5J5F337">
    <property type="interactions" value="776"/>
</dbReference>
<dbReference type="Pfam" id="PF01263">
    <property type="entry name" value="Aldose_epim"/>
    <property type="match status" value="1"/>
</dbReference>
<dbReference type="GO" id="GO:0004034">
    <property type="term" value="F:aldose 1-epimerase activity"/>
    <property type="evidence" value="ECO:0007669"/>
    <property type="project" value="TreeGrafter"/>
</dbReference>
<dbReference type="InterPro" id="IPR011013">
    <property type="entry name" value="Gal_mutarotase_sf_dom"/>
</dbReference>
<dbReference type="OrthoDB" id="274691at2759"/>
<comment type="similarity">
    <text evidence="1">Belongs to the aldose epimerase family.</text>
</comment>
<keyword evidence="5" id="KW-1185">Reference proteome</keyword>
<protein>
    <submittedName>
        <fullName evidence="4">Galactose mutarotase-like domain-containing protein</fullName>
    </submittedName>
</protein>
<sequence length="349" mass="37911">MPAAATFLPTGAILHSLTVGGRNIVLNFNTEDAYISTHNPCHFGATIGRVANRIKDARINELSGAAWELEKNDGKNSLHGGVEGWGKRRWEKIDDDHDDAKAGKETYRLRSGHLEEGFPGEVEVTVAYTVTEKEGKVEVDMEYGARLVGEEVQETVVNVTNHSYFNLSGLPTIEGTEVTLSTNLHLPLDPGGIPVGNSAAPYPGIAANTPFVLGPPGEPDFDDCFVFADAHADPASVPIDTRGLPLRVCGSFFHGSSGVKLEVRSTEPALQFYTGKYVDVPAQEDGTPARLNRAGFCVEPSRFVDAVNREEWRGMVVLRKGEVYGSRIVYSAWVEKKKAVDAVYRRGPG</sequence>
<dbReference type="InParanoid" id="A0A5J5F337"/>
<keyword evidence="3" id="KW-0119">Carbohydrate metabolism</keyword>
<dbReference type="Proteomes" id="UP000326924">
    <property type="component" value="Unassembled WGS sequence"/>
</dbReference>
<dbReference type="InterPro" id="IPR014718">
    <property type="entry name" value="GH-type_carb-bd"/>
</dbReference>